<keyword evidence="14" id="KW-1185">Reference proteome</keyword>
<evidence type="ECO:0000256" key="11">
    <source>
        <dbReference type="SAM" id="MobiDB-lite"/>
    </source>
</evidence>
<comment type="similarity">
    <text evidence="2">Belongs to the HD-ZIP homeobox family. Class II subfamily.</text>
</comment>
<accession>W9S3T9</accession>
<evidence type="ECO:0000259" key="12">
    <source>
        <dbReference type="PROSITE" id="PS50071"/>
    </source>
</evidence>
<dbReference type="InterPro" id="IPR017970">
    <property type="entry name" value="Homeobox_CS"/>
</dbReference>
<name>W9S3T9_9ROSA</name>
<organism evidence="13 14">
    <name type="scientific">Morus notabilis</name>
    <dbReference type="NCBI Taxonomy" id="981085"/>
    <lineage>
        <taxon>Eukaryota</taxon>
        <taxon>Viridiplantae</taxon>
        <taxon>Streptophyta</taxon>
        <taxon>Embryophyta</taxon>
        <taxon>Tracheophyta</taxon>
        <taxon>Spermatophyta</taxon>
        <taxon>Magnoliopsida</taxon>
        <taxon>eudicotyledons</taxon>
        <taxon>Gunneridae</taxon>
        <taxon>Pentapetalae</taxon>
        <taxon>rosids</taxon>
        <taxon>fabids</taxon>
        <taxon>Rosales</taxon>
        <taxon>Moraceae</taxon>
        <taxon>Moreae</taxon>
        <taxon>Morus</taxon>
    </lineage>
</organism>
<evidence type="ECO:0000256" key="6">
    <source>
        <dbReference type="ARBA" id="ARBA00023163"/>
    </source>
</evidence>
<keyword evidence="6" id="KW-0804">Transcription</keyword>
<evidence type="ECO:0000256" key="10">
    <source>
        <dbReference type="SAM" id="Coils"/>
    </source>
</evidence>
<dbReference type="eggNOG" id="KOG0483">
    <property type="taxonomic scope" value="Eukaryota"/>
</dbReference>
<dbReference type="GO" id="GO:0005634">
    <property type="term" value="C:nucleus"/>
    <property type="evidence" value="ECO:0007669"/>
    <property type="project" value="UniProtKB-SubCell"/>
</dbReference>
<feature type="compositionally biased region" description="Polar residues" evidence="11">
    <location>
        <begin position="98"/>
        <end position="111"/>
    </location>
</feature>
<dbReference type="InterPro" id="IPR003106">
    <property type="entry name" value="Leu_zip_homeo"/>
</dbReference>
<dbReference type="GO" id="GO:0043565">
    <property type="term" value="F:sequence-specific DNA binding"/>
    <property type="evidence" value="ECO:0007669"/>
    <property type="project" value="InterPro"/>
</dbReference>
<keyword evidence="7 8" id="KW-0539">Nucleus</keyword>
<evidence type="ECO:0000313" key="14">
    <source>
        <dbReference type="Proteomes" id="UP000030645"/>
    </source>
</evidence>
<evidence type="ECO:0000256" key="9">
    <source>
        <dbReference type="RuleBase" id="RU000682"/>
    </source>
</evidence>
<dbReference type="PROSITE" id="PS50071">
    <property type="entry name" value="HOMEOBOX_2"/>
    <property type="match status" value="1"/>
</dbReference>
<feature type="coiled-coil region" evidence="10">
    <location>
        <begin position="176"/>
        <end position="203"/>
    </location>
</feature>
<sequence length="235" mass="27332">MGNKEEEACKLGLGVGEQYYAATQTKDDHDHDHDHGKKIKQPMVCLRLDLCRFEVFPKDDHDHTDHRSILFEGHSSLKPKNNHNIIHDDDQENHVGNRGSTRNENNITNGGISRKKLKLTKEQTMFLEGCFKSNTTLNPAQKRELAEQLNLKPRQVEVWFQNRRARTKMKQTEEDCELLKKCCESLGQENKRLRKELQELRSIRVEQCHGKLDDIQFANNVKLTMCPNCQKLSKN</sequence>
<dbReference type="SMART" id="SM00389">
    <property type="entry name" value="HOX"/>
    <property type="match status" value="1"/>
</dbReference>
<dbReference type="Gene3D" id="1.10.10.60">
    <property type="entry name" value="Homeodomain-like"/>
    <property type="match status" value="1"/>
</dbReference>
<evidence type="ECO:0000256" key="8">
    <source>
        <dbReference type="PROSITE-ProRule" id="PRU00108"/>
    </source>
</evidence>
<keyword evidence="10" id="KW-0175">Coiled coil</keyword>
<dbReference type="PROSITE" id="PS00027">
    <property type="entry name" value="HOMEOBOX_1"/>
    <property type="match status" value="1"/>
</dbReference>
<feature type="compositionally biased region" description="Basic and acidic residues" evidence="11">
    <location>
        <begin position="85"/>
        <end position="95"/>
    </location>
</feature>
<dbReference type="InterPro" id="IPR009057">
    <property type="entry name" value="Homeodomain-like_sf"/>
</dbReference>
<dbReference type="OrthoDB" id="6159439at2759"/>
<evidence type="ECO:0000256" key="7">
    <source>
        <dbReference type="ARBA" id="ARBA00023242"/>
    </source>
</evidence>
<dbReference type="PANTHER" id="PTHR45714:SF72">
    <property type="entry name" value="HOMEOBOX-LEUCINE ZIPPER PROTEIN HOX26-RELATED"/>
    <property type="match status" value="1"/>
</dbReference>
<proteinExistence type="inferred from homology"/>
<dbReference type="PANTHER" id="PTHR45714">
    <property type="entry name" value="HOMEOBOX-LEUCINE ZIPPER PROTEIN HAT14"/>
    <property type="match status" value="1"/>
</dbReference>
<dbReference type="SMART" id="SM00340">
    <property type="entry name" value="HALZ"/>
    <property type="match status" value="1"/>
</dbReference>
<gene>
    <name evidence="13" type="ORF">L484_003588</name>
</gene>
<dbReference type="EMBL" id="KE345744">
    <property type="protein sequence ID" value="EXC13474.1"/>
    <property type="molecule type" value="Genomic_DNA"/>
</dbReference>
<dbReference type="Proteomes" id="UP000030645">
    <property type="component" value="Unassembled WGS sequence"/>
</dbReference>
<feature type="region of interest" description="Disordered" evidence="11">
    <location>
        <begin position="80"/>
        <end position="112"/>
    </location>
</feature>
<dbReference type="SUPFAM" id="SSF46689">
    <property type="entry name" value="Homeodomain-like"/>
    <property type="match status" value="1"/>
</dbReference>
<evidence type="ECO:0000256" key="4">
    <source>
        <dbReference type="ARBA" id="ARBA00023125"/>
    </source>
</evidence>
<keyword evidence="5 8" id="KW-0371">Homeobox</keyword>
<evidence type="ECO:0000256" key="1">
    <source>
        <dbReference type="ARBA" id="ARBA00004123"/>
    </source>
</evidence>
<dbReference type="GO" id="GO:0000981">
    <property type="term" value="F:DNA-binding transcription factor activity, RNA polymerase II-specific"/>
    <property type="evidence" value="ECO:0007669"/>
    <property type="project" value="InterPro"/>
</dbReference>
<dbReference type="AlphaFoldDB" id="W9S3T9"/>
<dbReference type="Pfam" id="PF02183">
    <property type="entry name" value="HALZ"/>
    <property type="match status" value="1"/>
</dbReference>
<reference evidence="14" key="1">
    <citation type="submission" date="2013-01" db="EMBL/GenBank/DDBJ databases">
        <title>Draft Genome Sequence of a Mulberry Tree, Morus notabilis C.K. Schneid.</title>
        <authorList>
            <person name="He N."/>
            <person name="Zhao S."/>
        </authorList>
    </citation>
    <scope>NUCLEOTIDE SEQUENCE</scope>
</reference>
<keyword evidence="3" id="KW-0805">Transcription regulation</keyword>
<comment type="subcellular location">
    <subcellularLocation>
        <location evidence="1 8 9">Nucleus</location>
    </subcellularLocation>
</comment>
<evidence type="ECO:0000256" key="5">
    <source>
        <dbReference type="ARBA" id="ARBA00023155"/>
    </source>
</evidence>
<dbReference type="InterPro" id="IPR001356">
    <property type="entry name" value="HD"/>
</dbReference>
<feature type="DNA-binding region" description="Homeobox" evidence="8">
    <location>
        <begin position="112"/>
        <end position="171"/>
    </location>
</feature>
<evidence type="ECO:0000313" key="13">
    <source>
        <dbReference type="EMBL" id="EXC13474.1"/>
    </source>
</evidence>
<dbReference type="CDD" id="cd00086">
    <property type="entry name" value="homeodomain"/>
    <property type="match status" value="1"/>
</dbReference>
<dbReference type="Pfam" id="PF00046">
    <property type="entry name" value="Homeodomain"/>
    <property type="match status" value="1"/>
</dbReference>
<feature type="domain" description="Homeobox" evidence="12">
    <location>
        <begin position="110"/>
        <end position="170"/>
    </location>
</feature>
<evidence type="ECO:0000256" key="3">
    <source>
        <dbReference type="ARBA" id="ARBA00023015"/>
    </source>
</evidence>
<dbReference type="KEGG" id="mnt:21387115"/>
<protein>
    <submittedName>
        <fullName evidence="13">Homeobox-leucine zipper protein HAT14</fullName>
    </submittedName>
</protein>
<evidence type="ECO:0000256" key="2">
    <source>
        <dbReference type="ARBA" id="ARBA00006074"/>
    </source>
</evidence>
<keyword evidence="4 8" id="KW-0238">DNA-binding</keyword>
<dbReference type="InterPro" id="IPR050762">
    <property type="entry name" value="HD-ZIP_Homeobox_LZ_Class_II"/>
</dbReference>